<organism evidence="2 3">
    <name type="scientific">Metschnikowia aff. pulcherrima</name>
    <dbReference type="NCBI Taxonomy" id="2163413"/>
    <lineage>
        <taxon>Eukaryota</taxon>
        <taxon>Fungi</taxon>
        <taxon>Dikarya</taxon>
        <taxon>Ascomycota</taxon>
        <taxon>Saccharomycotina</taxon>
        <taxon>Pichiomycetes</taxon>
        <taxon>Metschnikowiaceae</taxon>
        <taxon>Metschnikowia</taxon>
    </lineage>
</organism>
<dbReference type="GO" id="GO:0005740">
    <property type="term" value="C:mitochondrial envelope"/>
    <property type="evidence" value="ECO:0007669"/>
    <property type="project" value="TreeGrafter"/>
</dbReference>
<keyword evidence="3" id="KW-1185">Reference proteome</keyword>
<feature type="compositionally biased region" description="Basic residues" evidence="1">
    <location>
        <begin position="82"/>
        <end position="92"/>
    </location>
</feature>
<dbReference type="PANTHER" id="PTHR31014">
    <property type="entry name" value="MITOCHONDRIAL TRANSLATION SYSTEM COMPONENT PET127-RELATED"/>
    <property type="match status" value="1"/>
</dbReference>
<accession>A0A4P6XMN4</accession>
<dbReference type="AlphaFoldDB" id="A0A4P6XMN4"/>
<sequence>MKVVLLQVLCGPRLGFLSIQRRHTSSKIGVAEVLKKSPKLRVKVSEYLDFDQDVPERNKGDRIRAEIEPRFSPKLNKVLQNKTHKRPLAKTHHHEDHKSRPRRKLKSEPTPQKPAMQPLDYIVRCENAVRPDEEELKQVHKPCGESIPKLAHKLDRVLFSPGVHFLQDPRTRVYNFSPYLKKIVSHEDFDFEKVQNFVSASKDETLLREASAQNKKFYSSTSSMTLTLHQFYLFLNNYTPASESKYRFDYPNFSKTARELPLAVFVEPKGVNESNGETIYSVTSDKSTDVEILLSAMGHCLEALLTTGEEEFKEFLIKRDEKDGSSISAKEINPEAEGLGSAENVYNYLGYGDFLMRSQLDCYDSRLPGNGTFDLKTRAAASIRYDKSNEASDSHYQIWKLNGNIESFQREYEDLIRTGGLLKYGFQARIGQMDGIFVAYHNINSFFGFQYLPLSEIDKVFYSNSRIGERIENQSSAEEVEQNDGLETVFAESQFKASLNIWQDIMRTVEQDFKGTKYEGSPFRLVMNRVSKPVRLGKDSLKRTASIGKPSKPPQQSVLSVFAVPISREDADELQLVSSKYQTSFREDISDEERLVNLEKIQKELDEFNELLVRKNALFSYVVDASLYVNGKRSMGAERHPFPSSTKDHMEWRYNIKRMCLKVEGEDNELNVRESSKLLMDQYLAVTQLSTNMLTKAYKEWPARKEPSLTDTLRKYSEVGKLRLEKWKDLENPPRVY</sequence>
<evidence type="ECO:0000313" key="2">
    <source>
        <dbReference type="EMBL" id="QBM87021.1"/>
    </source>
</evidence>
<dbReference type="EMBL" id="CP034457">
    <property type="protein sequence ID" value="QBM87021.1"/>
    <property type="molecule type" value="Genomic_DNA"/>
</dbReference>
<evidence type="ECO:0000313" key="3">
    <source>
        <dbReference type="Proteomes" id="UP000292447"/>
    </source>
</evidence>
<proteinExistence type="predicted"/>
<name>A0A4P6XMN4_9ASCO</name>
<gene>
    <name evidence="2" type="primary">MPUL0B02150</name>
    <name evidence="2" type="ORF">METSCH_B02150</name>
</gene>
<dbReference type="GO" id="GO:0000964">
    <property type="term" value="P:mitochondrial RNA 5'-end processing"/>
    <property type="evidence" value="ECO:0007669"/>
    <property type="project" value="TreeGrafter"/>
</dbReference>
<reference evidence="3" key="1">
    <citation type="submission" date="2019-03" db="EMBL/GenBank/DDBJ databases">
        <title>Snf2 controls pulcherriminic acid biosynthesis and connects pigmentation and antifungal activity of the yeast Metschnikowia pulcherrima.</title>
        <authorList>
            <person name="Gore-Lloyd D."/>
            <person name="Sumann I."/>
            <person name="Brachmann A.O."/>
            <person name="Schneeberger K."/>
            <person name="Ortiz-Merino R.A."/>
            <person name="Moreno-Beltran M."/>
            <person name="Schlaefli M."/>
            <person name="Kirner P."/>
            <person name="Santos Kron A."/>
            <person name="Wolfe K.H."/>
            <person name="Piel J."/>
            <person name="Ahrens C.H."/>
            <person name="Henk D."/>
            <person name="Freimoser F.M."/>
        </authorList>
    </citation>
    <scope>NUCLEOTIDE SEQUENCE [LARGE SCALE GENOMIC DNA]</scope>
    <source>
        <strain evidence="3">APC 1.2</strain>
    </source>
</reference>
<feature type="region of interest" description="Disordered" evidence="1">
    <location>
        <begin position="74"/>
        <end position="120"/>
    </location>
</feature>
<dbReference type="Proteomes" id="UP000292447">
    <property type="component" value="Chromosome II"/>
</dbReference>
<dbReference type="Pfam" id="PF08634">
    <property type="entry name" value="Pet127"/>
    <property type="match status" value="1"/>
</dbReference>
<dbReference type="InterPro" id="IPR013943">
    <property type="entry name" value="Pet127"/>
</dbReference>
<protein>
    <submittedName>
        <fullName evidence="2">Protein Pet127</fullName>
    </submittedName>
</protein>
<evidence type="ECO:0000256" key="1">
    <source>
        <dbReference type="SAM" id="MobiDB-lite"/>
    </source>
</evidence>
<dbReference type="STRING" id="2163413.A0A4P6XMN4"/>
<dbReference type="PANTHER" id="PTHR31014:SF0">
    <property type="entry name" value="MITOCHONDRIAL TRANSLATION SYSTEM COMPONENT PET127-RELATED"/>
    <property type="match status" value="1"/>
</dbReference>